<dbReference type="AlphaFoldDB" id="A0A0D9XSC1"/>
<feature type="domain" description="Sulfotransferase" evidence="4">
    <location>
        <begin position="28"/>
        <end position="214"/>
    </location>
</feature>
<dbReference type="Gene3D" id="3.40.50.300">
    <property type="entry name" value="P-loop containing nucleotide triphosphate hydrolases"/>
    <property type="match status" value="1"/>
</dbReference>
<dbReference type="InterPro" id="IPR027417">
    <property type="entry name" value="P-loop_NTPase"/>
</dbReference>
<dbReference type="Proteomes" id="UP000032180">
    <property type="component" value="Chromosome 11"/>
</dbReference>
<keyword evidence="6" id="KW-1185">Reference proteome</keyword>
<evidence type="ECO:0000256" key="3">
    <source>
        <dbReference type="RuleBase" id="RU361155"/>
    </source>
</evidence>
<sequence>MEGKSSPLSPLRYPLKFPMNGILKPAQRLLSTHLPIVYICRDPKDVLVSAWLFTNKIMHAFGHETGGNIELCLQVNYTIDQAFELFCDGRCIFGPHWNHVLVYWEESRRRPEERTPEEMLYEPTCHVRKMAEFLGCPFTEDEEEAARVGDDIIHLCSFDHLRSLAVNKTGAARLGIPIGNDTFFRKAVAGWSNHMTLEMAVRLDIVVKDALRGSEFEFTFGVVGEGQGTRL</sequence>
<evidence type="ECO:0000256" key="2">
    <source>
        <dbReference type="ARBA" id="ARBA00022679"/>
    </source>
</evidence>
<dbReference type="EnsemblPlants" id="LPERR11G11450.1">
    <property type="protein sequence ID" value="LPERR11G11450.1"/>
    <property type="gene ID" value="LPERR11G11450"/>
</dbReference>
<reference evidence="5" key="3">
    <citation type="submission" date="2015-04" db="UniProtKB">
        <authorList>
            <consortium name="EnsemblPlants"/>
        </authorList>
    </citation>
    <scope>IDENTIFICATION</scope>
</reference>
<evidence type="ECO:0000313" key="5">
    <source>
        <dbReference type="EnsemblPlants" id="LPERR11G11450.1"/>
    </source>
</evidence>
<name>A0A0D9XSC1_9ORYZ</name>
<organism evidence="5 6">
    <name type="scientific">Leersia perrieri</name>
    <dbReference type="NCBI Taxonomy" id="77586"/>
    <lineage>
        <taxon>Eukaryota</taxon>
        <taxon>Viridiplantae</taxon>
        <taxon>Streptophyta</taxon>
        <taxon>Embryophyta</taxon>
        <taxon>Tracheophyta</taxon>
        <taxon>Spermatophyta</taxon>
        <taxon>Magnoliopsida</taxon>
        <taxon>Liliopsida</taxon>
        <taxon>Poales</taxon>
        <taxon>Poaceae</taxon>
        <taxon>BOP clade</taxon>
        <taxon>Oryzoideae</taxon>
        <taxon>Oryzeae</taxon>
        <taxon>Oryzinae</taxon>
        <taxon>Leersia</taxon>
    </lineage>
</organism>
<keyword evidence="2 3" id="KW-0808">Transferase</keyword>
<accession>A0A0D9XSC1</accession>
<dbReference type="eggNOG" id="KOG1584">
    <property type="taxonomic scope" value="Eukaryota"/>
</dbReference>
<dbReference type="Pfam" id="PF00685">
    <property type="entry name" value="Sulfotransfer_1"/>
    <property type="match status" value="1"/>
</dbReference>
<protein>
    <recommendedName>
        <fullName evidence="3">Sulfotransferase</fullName>
        <ecNumber evidence="3">2.8.2.-</ecNumber>
    </recommendedName>
</protein>
<reference evidence="6" key="2">
    <citation type="submission" date="2013-12" db="EMBL/GenBank/DDBJ databases">
        <authorList>
            <person name="Yu Y."/>
            <person name="Lee S."/>
            <person name="de Baynast K."/>
            <person name="Wissotski M."/>
            <person name="Liu L."/>
            <person name="Talag J."/>
            <person name="Goicoechea J."/>
            <person name="Angelova A."/>
            <person name="Jetty R."/>
            <person name="Kudrna D."/>
            <person name="Golser W."/>
            <person name="Rivera L."/>
            <person name="Zhang J."/>
            <person name="Wing R."/>
        </authorList>
    </citation>
    <scope>NUCLEOTIDE SEQUENCE</scope>
</reference>
<evidence type="ECO:0000256" key="1">
    <source>
        <dbReference type="ARBA" id="ARBA00005771"/>
    </source>
</evidence>
<dbReference type="GO" id="GO:0008146">
    <property type="term" value="F:sulfotransferase activity"/>
    <property type="evidence" value="ECO:0007669"/>
    <property type="project" value="InterPro"/>
</dbReference>
<dbReference type="InterPro" id="IPR000863">
    <property type="entry name" value="Sulfotransferase_dom"/>
</dbReference>
<evidence type="ECO:0000259" key="4">
    <source>
        <dbReference type="Pfam" id="PF00685"/>
    </source>
</evidence>
<comment type="similarity">
    <text evidence="1 3">Belongs to the sulfotransferase 1 family.</text>
</comment>
<reference evidence="5 6" key="1">
    <citation type="submission" date="2012-08" db="EMBL/GenBank/DDBJ databases">
        <title>Oryza genome evolution.</title>
        <authorList>
            <person name="Wing R.A."/>
        </authorList>
    </citation>
    <scope>NUCLEOTIDE SEQUENCE</scope>
</reference>
<dbReference type="PANTHER" id="PTHR11783">
    <property type="entry name" value="SULFOTRANSFERASE SULT"/>
    <property type="match status" value="1"/>
</dbReference>
<dbReference type="EC" id="2.8.2.-" evidence="3"/>
<proteinExistence type="inferred from homology"/>
<dbReference type="HOGENOM" id="CLU_027239_6_0_1"/>
<dbReference type="Gramene" id="LPERR11G11450.1">
    <property type="protein sequence ID" value="LPERR11G11450.1"/>
    <property type="gene ID" value="LPERR11G11450"/>
</dbReference>
<dbReference type="SUPFAM" id="SSF52540">
    <property type="entry name" value="P-loop containing nucleoside triphosphate hydrolases"/>
    <property type="match status" value="1"/>
</dbReference>
<evidence type="ECO:0000313" key="6">
    <source>
        <dbReference type="Proteomes" id="UP000032180"/>
    </source>
</evidence>